<organism evidence="1 2">
    <name type="scientific">Escherichia coli</name>
    <dbReference type="NCBI Taxonomy" id="562"/>
    <lineage>
        <taxon>Bacteria</taxon>
        <taxon>Pseudomonadati</taxon>
        <taxon>Pseudomonadota</taxon>
        <taxon>Gammaproteobacteria</taxon>
        <taxon>Enterobacterales</taxon>
        <taxon>Enterobacteriaceae</taxon>
        <taxon>Escherichia</taxon>
    </lineage>
</organism>
<dbReference type="RefSeq" id="WP_310116482.1">
    <property type="nucleotide sequence ID" value="NZ_JANIDP010000129.1"/>
</dbReference>
<comment type="caution">
    <text evidence="1">The sequence shown here is derived from an EMBL/GenBank/DDBJ whole genome shotgun (WGS) entry which is preliminary data.</text>
</comment>
<name>A0ABD5C6N6_ECOLX</name>
<evidence type="ECO:0000313" key="2">
    <source>
        <dbReference type="Proteomes" id="UP001247581"/>
    </source>
</evidence>
<proteinExistence type="predicted"/>
<accession>A0ABD5C6N6</accession>
<protein>
    <submittedName>
        <fullName evidence="1">Uncharacterized protein</fullName>
    </submittedName>
</protein>
<reference evidence="1 2" key="1">
    <citation type="submission" date="2022-07" db="EMBL/GenBank/DDBJ databases">
        <title>The wastewater resistome of Residential Aged Care Facilities indicates a role of antimicrobial stewardship in reducing resistance.</title>
        <authorList>
            <person name="Sapula S."/>
            <person name="Hart B.J."/>
            <person name="Henrietta V."/>
            <person name="Amsalu A."/>
            <person name="Jon W."/>
            <person name="Siderius N."/>
            <person name="Nguyen L."/>
            <person name="Turnidge J."/>
            <person name="Gerber C."/>
        </authorList>
    </citation>
    <scope>NUCLEOTIDE SEQUENCE [LARGE SCALE GENOMIC DNA]</scope>
    <source>
        <strain evidence="1 2">ECA685</strain>
    </source>
</reference>
<dbReference type="Proteomes" id="UP001247581">
    <property type="component" value="Unassembled WGS sequence"/>
</dbReference>
<feature type="non-terminal residue" evidence="1">
    <location>
        <position position="1"/>
    </location>
</feature>
<dbReference type="AlphaFoldDB" id="A0ABD5C6N6"/>
<sequence length="100" mass="11602">VISVAGGGMFSEDAHYEFLKRYYRAEFFEGRNGSIWGINYSYNLARVGMNMLERYGYGIILKHESITGETIYYDRSLTILFGDRITQALGGQYCNREMRE</sequence>
<gene>
    <name evidence="1" type="ORF">NQD80_25000</name>
</gene>
<dbReference type="EMBL" id="JANIDP010000129">
    <property type="protein sequence ID" value="MDR6048966.1"/>
    <property type="molecule type" value="Genomic_DNA"/>
</dbReference>
<evidence type="ECO:0000313" key="1">
    <source>
        <dbReference type="EMBL" id="MDR6048966.1"/>
    </source>
</evidence>